<comment type="caution">
    <text evidence="3">The sequence shown here is derived from an EMBL/GenBank/DDBJ whole genome shotgun (WGS) entry which is preliminary data.</text>
</comment>
<accession>A0ABQ3FTW2</accession>
<dbReference type="SUPFAM" id="SSF51120">
    <property type="entry name" value="beta-Roll"/>
    <property type="match status" value="2"/>
</dbReference>
<dbReference type="PRINTS" id="PR00313">
    <property type="entry name" value="CABNDNGRPT"/>
</dbReference>
<reference evidence="4" key="1">
    <citation type="journal article" date="2019" name="Int. J. Syst. Evol. Microbiol.">
        <title>The Global Catalogue of Microorganisms (GCM) 10K type strain sequencing project: providing services to taxonomists for standard genome sequencing and annotation.</title>
        <authorList>
            <consortium name="The Broad Institute Genomics Platform"/>
            <consortium name="The Broad Institute Genome Sequencing Center for Infectious Disease"/>
            <person name="Wu L."/>
            <person name="Ma J."/>
        </authorList>
    </citation>
    <scope>NUCLEOTIDE SEQUENCE [LARGE SCALE GENOMIC DNA]</scope>
    <source>
        <strain evidence="4">KCTC 23298</strain>
    </source>
</reference>
<sequence length="326" mass="34305">MVVTASILKPNGTDIEEGTDAKFVLRFSAQVASITYNYWFSAVTASDEDYRGTSGSGSISFASNVNMKEDVPIRLTTLRDMNAREGAETLELHVNVQGATFSDGSTSQVLEITLLDDPRMFGTSDDDNILGYAGRDTIYGGQGADTVLGRDGNDRLLGDAGNDALYGQGGRDLLNGGAGRDTLDGGRDADLLNGGAGADLIFGKTGDDTLSGGKGSDTLHGGAGSDTFVFNTRANAKDIDLIDDFRSGTDHLLLSTSAFPQLSGHVPDDVFVRGPKAKASDDYIIYHKATGKLYFDPDGDGAAQQRLVAELGAGRKLTSGDFIFEG</sequence>
<dbReference type="PANTHER" id="PTHR38340:SF1">
    <property type="entry name" value="S-LAYER PROTEIN"/>
    <property type="match status" value="1"/>
</dbReference>
<evidence type="ECO:0000256" key="2">
    <source>
        <dbReference type="ARBA" id="ARBA00022525"/>
    </source>
</evidence>
<proteinExistence type="predicted"/>
<dbReference type="RefSeq" id="WP_189383062.1">
    <property type="nucleotide sequence ID" value="NZ_BMYI01000045.1"/>
</dbReference>
<keyword evidence="2" id="KW-0964">Secreted</keyword>
<dbReference type="Pfam" id="PF00353">
    <property type="entry name" value="HemolysinCabind"/>
    <property type="match status" value="3"/>
</dbReference>
<dbReference type="InterPro" id="IPR018511">
    <property type="entry name" value="Hemolysin-typ_Ca-bd_CS"/>
</dbReference>
<comment type="subcellular location">
    <subcellularLocation>
        <location evidence="1">Secreted</location>
    </subcellularLocation>
</comment>
<dbReference type="InterPro" id="IPR001343">
    <property type="entry name" value="Hemolysn_Ca-bd"/>
</dbReference>
<dbReference type="PANTHER" id="PTHR38340">
    <property type="entry name" value="S-LAYER PROTEIN"/>
    <property type="match status" value="1"/>
</dbReference>
<dbReference type="Proteomes" id="UP000658305">
    <property type="component" value="Unassembled WGS sequence"/>
</dbReference>
<evidence type="ECO:0000313" key="4">
    <source>
        <dbReference type="Proteomes" id="UP000658305"/>
    </source>
</evidence>
<gene>
    <name evidence="3" type="ORF">GCM10007291_49570</name>
</gene>
<dbReference type="InterPro" id="IPR050557">
    <property type="entry name" value="RTX_toxin/Mannuronan_C5-epim"/>
</dbReference>
<keyword evidence="4" id="KW-1185">Reference proteome</keyword>
<dbReference type="EMBL" id="BMYI01000045">
    <property type="protein sequence ID" value="GHC41751.1"/>
    <property type="molecule type" value="Genomic_DNA"/>
</dbReference>
<dbReference type="PROSITE" id="PS00330">
    <property type="entry name" value="HEMOLYSIN_CALCIUM"/>
    <property type="match status" value="2"/>
</dbReference>
<dbReference type="InterPro" id="IPR011049">
    <property type="entry name" value="Serralysin-like_metalloprot_C"/>
</dbReference>
<protein>
    <recommendedName>
        <fullName evidence="5">Hemolysin-type calcium-binding repeat-containing protein</fullName>
    </recommendedName>
</protein>
<evidence type="ECO:0000313" key="3">
    <source>
        <dbReference type="EMBL" id="GHC41751.1"/>
    </source>
</evidence>
<evidence type="ECO:0000256" key="1">
    <source>
        <dbReference type="ARBA" id="ARBA00004613"/>
    </source>
</evidence>
<dbReference type="Gene3D" id="2.150.10.10">
    <property type="entry name" value="Serralysin-like metalloprotease, C-terminal"/>
    <property type="match status" value="2"/>
</dbReference>
<organism evidence="3 4">
    <name type="scientific">Gemmobacter nanjingensis</name>
    <dbReference type="NCBI Taxonomy" id="488454"/>
    <lineage>
        <taxon>Bacteria</taxon>
        <taxon>Pseudomonadati</taxon>
        <taxon>Pseudomonadota</taxon>
        <taxon>Alphaproteobacteria</taxon>
        <taxon>Rhodobacterales</taxon>
        <taxon>Paracoccaceae</taxon>
        <taxon>Gemmobacter</taxon>
    </lineage>
</organism>
<name>A0ABQ3FTW2_9RHOB</name>
<evidence type="ECO:0008006" key="5">
    <source>
        <dbReference type="Google" id="ProtNLM"/>
    </source>
</evidence>